<keyword evidence="8" id="KW-1185">Reference proteome</keyword>
<organism evidence="7 8">
    <name type="scientific">Mortierella alpina</name>
    <name type="common">Oleaginous fungus</name>
    <name type="synonym">Mortierella renispora</name>
    <dbReference type="NCBI Taxonomy" id="64518"/>
    <lineage>
        <taxon>Eukaryota</taxon>
        <taxon>Fungi</taxon>
        <taxon>Fungi incertae sedis</taxon>
        <taxon>Mucoromycota</taxon>
        <taxon>Mortierellomycotina</taxon>
        <taxon>Mortierellomycetes</taxon>
        <taxon>Mortierellales</taxon>
        <taxon>Mortierellaceae</taxon>
        <taxon>Mortierella</taxon>
    </lineage>
</organism>
<dbReference type="PANTHER" id="PTHR12570">
    <property type="match status" value="1"/>
</dbReference>
<keyword evidence="2 6" id="KW-0812">Transmembrane</keyword>
<proteinExistence type="predicted"/>
<feature type="compositionally biased region" description="Polar residues" evidence="5">
    <location>
        <begin position="123"/>
        <end position="143"/>
    </location>
</feature>
<evidence type="ECO:0000256" key="6">
    <source>
        <dbReference type="SAM" id="Phobius"/>
    </source>
</evidence>
<sequence>MLTEINYLNKSLNLFNTAVVTPVYYVFFTSATLVASVILFQGFSASASSIMTVVMGFLVICAGVILLQTSKSAVLAEAMKKSKSTLSIPSDDEDDEKDELDPGPMELRAVPFDSIRQMVRASTMPNTPYSHPSTPNPSTAGSNHRQRDPHFSHNTLFSRLRRRTDQEAAGHPQPTPQIPLQGVVILPDNVDDLDHANEQSPPVNELGPAVVLKPIEKQQSKAPKDAAPQEFQEKDVEERTAADRTAPRNQVAATQISTPTDVDEPSRAQLVSTASTLREKE</sequence>
<feature type="compositionally biased region" description="Basic and acidic residues" evidence="5">
    <location>
        <begin position="231"/>
        <end position="246"/>
    </location>
</feature>
<protein>
    <submittedName>
        <fullName evidence="7">Uncharacterized protein</fullName>
    </submittedName>
</protein>
<dbReference type="Pfam" id="PF05653">
    <property type="entry name" value="Mg_trans_NIPA"/>
    <property type="match status" value="1"/>
</dbReference>
<dbReference type="Proteomes" id="UP000738359">
    <property type="component" value="Unassembled WGS sequence"/>
</dbReference>
<dbReference type="InterPro" id="IPR008521">
    <property type="entry name" value="Mg_trans_NIPA"/>
</dbReference>
<evidence type="ECO:0000313" key="8">
    <source>
        <dbReference type="Proteomes" id="UP000738359"/>
    </source>
</evidence>
<feature type="region of interest" description="Disordered" evidence="5">
    <location>
        <begin position="123"/>
        <end position="150"/>
    </location>
</feature>
<feature type="compositionally biased region" description="Basic and acidic residues" evidence="5">
    <location>
        <begin position="214"/>
        <end position="224"/>
    </location>
</feature>
<accession>A0A9P6LUS8</accession>
<feature type="compositionally biased region" description="Acidic residues" evidence="5">
    <location>
        <begin position="90"/>
        <end position="101"/>
    </location>
</feature>
<reference evidence="7" key="1">
    <citation type="journal article" date="2020" name="Fungal Divers.">
        <title>Resolving the Mortierellaceae phylogeny through synthesis of multi-gene phylogenetics and phylogenomics.</title>
        <authorList>
            <person name="Vandepol N."/>
            <person name="Liber J."/>
            <person name="Desiro A."/>
            <person name="Na H."/>
            <person name="Kennedy M."/>
            <person name="Barry K."/>
            <person name="Grigoriev I.V."/>
            <person name="Miller A.N."/>
            <person name="O'Donnell K."/>
            <person name="Stajich J.E."/>
            <person name="Bonito G."/>
        </authorList>
    </citation>
    <scope>NUCLEOTIDE SEQUENCE</scope>
    <source>
        <strain evidence="7">CK1249</strain>
    </source>
</reference>
<feature type="compositionally biased region" description="Polar residues" evidence="5">
    <location>
        <begin position="269"/>
        <end position="281"/>
    </location>
</feature>
<feature type="transmembrane region" description="Helical" evidence="6">
    <location>
        <begin position="12"/>
        <end position="40"/>
    </location>
</feature>
<feature type="region of interest" description="Disordered" evidence="5">
    <location>
        <begin position="84"/>
        <end position="107"/>
    </location>
</feature>
<evidence type="ECO:0000256" key="4">
    <source>
        <dbReference type="ARBA" id="ARBA00023136"/>
    </source>
</evidence>
<dbReference type="PANTHER" id="PTHR12570:SF92">
    <property type="entry name" value="SPICHTHYIN, ISOFORM B"/>
    <property type="match status" value="1"/>
</dbReference>
<dbReference type="OrthoDB" id="6428174at2759"/>
<comment type="subcellular location">
    <subcellularLocation>
        <location evidence="1">Membrane</location>
        <topology evidence="1">Multi-pass membrane protein</topology>
    </subcellularLocation>
</comment>
<keyword evidence="4 6" id="KW-0472">Membrane</keyword>
<evidence type="ECO:0000256" key="3">
    <source>
        <dbReference type="ARBA" id="ARBA00022989"/>
    </source>
</evidence>
<gene>
    <name evidence="7" type="ORF">BGZ70_005074</name>
</gene>
<evidence type="ECO:0000256" key="5">
    <source>
        <dbReference type="SAM" id="MobiDB-lite"/>
    </source>
</evidence>
<dbReference type="EMBL" id="JAAAHY010002674">
    <property type="protein sequence ID" value="KAF9944069.1"/>
    <property type="molecule type" value="Genomic_DNA"/>
</dbReference>
<dbReference type="GO" id="GO:0016020">
    <property type="term" value="C:membrane"/>
    <property type="evidence" value="ECO:0007669"/>
    <property type="project" value="UniProtKB-SubCell"/>
</dbReference>
<name>A0A9P6LUS8_MORAP</name>
<evidence type="ECO:0000256" key="1">
    <source>
        <dbReference type="ARBA" id="ARBA00004141"/>
    </source>
</evidence>
<evidence type="ECO:0000256" key="2">
    <source>
        <dbReference type="ARBA" id="ARBA00022692"/>
    </source>
</evidence>
<feature type="compositionally biased region" description="Polar residues" evidence="5">
    <location>
        <begin position="247"/>
        <end position="260"/>
    </location>
</feature>
<evidence type="ECO:0000313" key="7">
    <source>
        <dbReference type="EMBL" id="KAF9944069.1"/>
    </source>
</evidence>
<dbReference type="AlphaFoldDB" id="A0A9P6LUS8"/>
<feature type="transmembrane region" description="Helical" evidence="6">
    <location>
        <begin position="46"/>
        <end position="67"/>
    </location>
</feature>
<comment type="caution">
    <text evidence="7">The sequence shown here is derived from an EMBL/GenBank/DDBJ whole genome shotgun (WGS) entry which is preliminary data.</text>
</comment>
<feature type="region of interest" description="Disordered" evidence="5">
    <location>
        <begin position="213"/>
        <end position="281"/>
    </location>
</feature>
<dbReference type="GO" id="GO:0015095">
    <property type="term" value="F:magnesium ion transmembrane transporter activity"/>
    <property type="evidence" value="ECO:0007669"/>
    <property type="project" value="InterPro"/>
</dbReference>
<keyword evidence="3 6" id="KW-1133">Transmembrane helix</keyword>